<dbReference type="GO" id="GO:0006508">
    <property type="term" value="P:proteolysis"/>
    <property type="evidence" value="ECO:0007669"/>
    <property type="project" value="InterPro"/>
</dbReference>
<feature type="signal peptide" evidence="2">
    <location>
        <begin position="1"/>
        <end position="22"/>
    </location>
</feature>
<dbReference type="PANTHER" id="PTHR47966:SF45">
    <property type="entry name" value="PEPTIDASE A1 DOMAIN-CONTAINING PROTEIN"/>
    <property type="match status" value="1"/>
</dbReference>
<evidence type="ECO:0000256" key="2">
    <source>
        <dbReference type="SAM" id="SignalP"/>
    </source>
</evidence>
<evidence type="ECO:0000313" key="5">
    <source>
        <dbReference type="WBParaSite" id="ACRNAN_scaffold346.g17473.t1"/>
    </source>
</evidence>
<name>A0A914DPC1_9BILA</name>
<keyword evidence="2" id="KW-0732">Signal</keyword>
<dbReference type="Pfam" id="PF00026">
    <property type="entry name" value="Asp"/>
    <property type="match status" value="1"/>
</dbReference>
<reference evidence="5" key="1">
    <citation type="submission" date="2022-11" db="UniProtKB">
        <authorList>
            <consortium name="WormBaseParasite"/>
        </authorList>
    </citation>
    <scope>IDENTIFICATION</scope>
</reference>
<dbReference type="InterPro" id="IPR021109">
    <property type="entry name" value="Peptidase_aspartic_dom_sf"/>
</dbReference>
<dbReference type="Proteomes" id="UP000887540">
    <property type="component" value="Unplaced"/>
</dbReference>
<dbReference type="InterPro" id="IPR033121">
    <property type="entry name" value="PEPTIDASE_A1"/>
</dbReference>
<comment type="similarity">
    <text evidence="1">Belongs to the peptidase A1 family.</text>
</comment>
<accession>A0A914DPC1</accession>
<dbReference type="SUPFAM" id="SSF50630">
    <property type="entry name" value="Acid proteases"/>
    <property type="match status" value="1"/>
</dbReference>
<dbReference type="Gene3D" id="2.40.70.10">
    <property type="entry name" value="Acid Proteases"/>
    <property type="match status" value="1"/>
</dbReference>
<protein>
    <submittedName>
        <fullName evidence="5">Peptidase A1 domain-containing protein</fullName>
    </submittedName>
</protein>
<evidence type="ECO:0000259" key="3">
    <source>
        <dbReference type="PROSITE" id="PS51767"/>
    </source>
</evidence>
<dbReference type="PROSITE" id="PS51767">
    <property type="entry name" value="PEPTIDASE_A1"/>
    <property type="match status" value="1"/>
</dbReference>
<dbReference type="GO" id="GO:0004190">
    <property type="term" value="F:aspartic-type endopeptidase activity"/>
    <property type="evidence" value="ECO:0007669"/>
    <property type="project" value="InterPro"/>
</dbReference>
<dbReference type="AlphaFoldDB" id="A0A914DPC1"/>
<dbReference type="PANTHER" id="PTHR47966">
    <property type="entry name" value="BETA-SITE APP-CLEAVING ENZYME, ISOFORM A-RELATED"/>
    <property type="match status" value="1"/>
</dbReference>
<dbReference type="InterPro" id="IPR001461">
    <property type="entry name" value="Aspartic_peptidase_A1"/>
</dbReference>
<organism evidence="4 5">
    <name type="scientific">Acrobeloides nanus</name>
    <dbReference type="NCBI Taxonomy" id="290746"/>
    <lineage>
        <taxon>Eukaryota</taxon>
        <taxon>Metazoa</taxon>
        <taxon>Ecdysozoa</taxon>
        <taxon>Nematoda</taxon>
        <taxon>Chromadorea</taxon>
        <taxon>Rhabditida</taxon>
        <taxon>Tylenchina</taxon>
        <taxon>Cephalobomorpha</taxon>
        <taxon>Cephaloboidea</taxon>
        <taxon>Cephalobidae</taxon>
        <taxon>Acrobeloides</taxon>
    </lineage>
</organism>
<feature type="domain" description="Peptidase A1" evidence="3">
    <location>
        <begin position="1"/>
        <end position="192"/>
    </location>
</feature>
<dbReference type="GO" id="GO:0005764">
    <property type="term" value="C:lysosome"/>
    <property type="evidence" value="ECO:0007669"/>
    <property type="project" value="TreeGrafter"/>
</dbReference>
<dbReference type="InterPro" id="IPR034164">
    <property type="entry name" value="Pepsin-like_dom"/>
</dbReference>
<feature type="chain" id="PRO_5037724839" evidence="2">
    <location>
        <begin position="23"/>
        <end position="192"/>
    </location>
</feature>
<evidence type="ECO:0000256" key="1">
    <source>
        <dbReference type="ARBA" id="ARBA00007447"/>
    </source>
</evidence>
<evidence type="ECO:0000313" key="4">
    <source>
        <dbReference type="Proteomes" id="UP000887540"/>
    </source>
</evidence>
<dbReference type="CDD" id="cd05471">
    <property type="entry name" value="pepsin_like"/>
    <property type="match status" value="1"/>
</dbReference>
<keyword evidence="4" id="KW-1185">Reference proteome</keyword>
<proteinExistence type="inferred from homology"/>
<dbReference type="WBParaSite" id="ACRNAN_scaffold346.g17473.t1">
    <property type="protein sequence ID" value="ACRNAN_scaffold346.g17473.t1"/>
    <property type="gene ID" value="ACRNAN_scaffold346.g17473"/>
</dbReference>
<sequence>MQRLISQMVFLAWAYKVIMVNAYNQGVVDRPIYTIYLKKNIQNGDAGVITYGGEDSTNCGSVIAYQPLAQFDLYIIAFSGISYGSYANSNTYTTLVESTSFSIAGPPSVIVNMAKVAGAIPTDPKYYSYQVDCDKKLPSFTFTIGNKQYTIDSNQQIGAKNATSNMCPFARSYCHIYDPGNKRLGFALPKGQ</sequence>